<evidence type="ECO:0000256" key="1">
    <source>
        <dbReference type="SAM" id="MobiDB-lite"/>
    </source>
</evidence>
<dbReference type="RefSeq" id="XP_008880308.1">
    <property type="nucleotide sequence ID" value="XM_008882086.1"/>
</dbReference>
<dbReference type="AlphaFoldDB" id="A0A024TAG5"/>
<sequence length="111" mass="12696">METVVSVPMPHMAVAGQDHPLPPPGPSELDELWMQNVKRAAASSSEFNKMTYELMAQFHTQQQAMAVRLKQESARQAVMVAEIENSRREQDESRAISSKQQEHLRRQHEEN</sequence>
<reference evidence="2" key="1">
    <citation type="submission" date="2013-12" db="EMBL/GenBank/DDBJ databases">
        <title>The Genome Sequence of Aphanomyces invadans NJM9701.</title>
        <authorList>
            <consortium name="The Broad Institute Genomics Platform"/>
            <person name="Russ C."/>
            <person name="Tyler B."/>
            <person name="van West P."/>
            <person name="Dieguez-Uribeondo J."/>
            <person name="Young S.K."/>
            <person name="Zeng Q."/>
            <person name="Gargeya S."/>
            <person name="Fitzgerald M."/>
            <person name="Abouelleil A."/>
            <person name="Alvarado L."/>
            <person name="Chapman S.B."/>
            <person name="Gainer-Dewar J."/>
            <person name="Goldberg J."/>
            <person name="Griggs A."/>
            <person name="Gujja S."/>
            <person name="Hansen M."/>
            <person name="Howarth C."/>
            <person name="Imamovic A."/>
            <person name="Ireland A."/>
            <person name="Larimer J."/>
            <person name="McCowan C."/>
            <person name="Murphy C."/>
            <person name="Pearson M."/>
            <person name="Poon T.W."/>
            <person name="Priest M."/>
            <person name="Roberts A."/>
            <person name="Saif S."/>
            <person name="Shea T."/>
            <person name="Sykes S."/>
            <person name="Wortman J."/>
            <person name="Nusbaum C."/>
            <person name="Birren B."/>
        </authorList>
    </citation>
    <scope>NUCLEOTIDE SEQUENCE [LARGE SCALE GENOMIC DNA]</scope>
    <source>
        <strain evidence="2">NJM9701</strain>
    </source>
</reference>
<gene>
    <name evidence="2" type="ORF">H310_14268</name>
</gene>
<evidence type="ECO:0000313" key="2">
    <source>
        <dbReference type="EMBL" id="ETV91028.1"/>
    </source>
</evidence>
<feature type="region of interest" description="Disordered" evidence="1">
    <location>
        <begin position="1"/>
        <end position="27"/>
    </location>
</feature>
<dbReference type="GeneID" id="20091318"/>
<name>A0A024TAG5_9STRA</name>
<organism evidence="2">
    <name type="scientific">Aphanomyces invadans</name>
    <dbReference type="NCBI Taxonomy" id="157072"/>
    <lineage>
        <taxon>Eukaryota</taxon>
        <taxon>Sar</taxon>
        <taxon>Stramenopiles</taxon>
        <taxon>Oomycota</taxon>
        <taxon>Saprolegniomycetes</taxon>
        <taxon>Saprolegniales</taxon>
        <taxon>Verrucalvaceae</taxon>
        <taxon>Aphanomyces</taxon>
    </lineage>
</organism>
<proteinExistence type="predicted"/>
<dbReference type="VEuPathDB" id="FungiDB:H310_14268"/>
<dbReference type="EMBL" id="KI914016">
    <property type="protein sequence ID" value="ETV91028.1"/>
    <property type="molecule type" value="Genomic_DNA"/>
</dbReference>
<protein>
    <submittedName>
        <fullName evidence="2">Uncharacterized protein</fullName>
    </submittedName>
</protein>
<accession>A0A024TAG5</accession>
<feature type="region of interest" description="Disordered" evidence="1">
    <location>
        <begin position="84"/>
        <end position="111"/>
    </location>
</feature>